<dbReference type="EMBL" id="MU268054">
    <property type="protein sequence ID" value="KAH7906200.1"/>
    <property type="molecule type" value="Genomic_DNA"/>
</dbReference>
<keyword evidence="2" id="KW-1185">Reference proteome</keyword>
<gene>
    <name evidence="1" type="ORF">BJ138DRAFT_1117788</name>
</gene>
<accession>A0ACB7ZYU0</accession>
<name>A0ACB7ZYU0_9AGAM</name>
<evidence type="ECO:0000313" key="1">
    <source>
        <dbReference type="EMBL" id="KAH7906200.1"/>
    </source>
</evidence>
<comment type="caution">
    <text evidence="1">The sequence shown here is derived from an EMBL/GenBank/DDBJ whole genome shotgun (WGS) entry which is preliminary data.</text>
</comment>
<protein>
    <submittedName>
        <fullName evidence="1">Uncharacterized protein</fullName>
    </submittedName>
</protein>
<organism evidence="1 2">
    <name type="scientific">Hygrophoropsis aurantiaca</name>
    <dbReference type="NCBI Taxonomy" id="72124"/>
    <lineage>
        <taxon>Eukaryota</taxon>
        <taxon>Fungi</taxon>
        <taxon>Dikarya</taxon>
        <taxon>Basidiomycota</taxon>
        <taxon>Agaricomycotina</taxon>
        <taxon>Agaricomycetes</taxon>
        <taxon>Agaricomycetidae</taxon>
        <taxon>Boletales</taxon>
        <taxon>Coniophorineae</taxon>
        <taxon>Hygrophoropsidaceae</taxon>
        <taxon>Hygrophoropsis</taxon>
    </lineage>
</organism>
<sequence>MVLAYSVDYSDLPQESQCDRPHCKKICPTSELTTVHSNDLIAPARRLCKECIDYYSVQPSTKRIDTQPKDNKTQGSTAVPNGSSETPSSSELAAKIHKQVARAQRGDLNTRVEAMGQGLVAGHPTSSSTQGSASGSLERFSAEAIAAAVQLLNSGLVRPSKPSINVPGRATGSMGPPPSIAHKGKTTKPGYSSNHQHYQSERAHYASQAYAKENPKVVSVYVQLVHVPDGTDKRKLIGFETIGRIPVDIGYHTLKTRLLEAVAPLWHKSFTTYTLTPDQLILRLKDWTRIDDPALNYNQDNRIIWSHFHKPGKNGAMVFKTGQIKMILQVPEDIFQAALDASEERELADAGLPSTSTFNKSQASKSSKGNKTMTATKATRSALASPESTLQVERKRSSAAIKDFDTTIESHRSVTPPPKRFQLQPEVISPEQRLLDRALRTQGPLTINKARPLFDIKAYNVLVHPFKSRTFGELLRNPHKAVNFSHEESFASSIQLDTSVRNRKVGAFKVAFLGSATPKVFSSRQLCAKQTFYTIPTPTSSGSSGTGTSNLKPSEPIIMIDDSPTQVKNLTTDGNAHIWASALLGVGYGFMERQTKLLGLGEPPFEVPQFRFVEVALAIEQGKSRQAAKVFLLEEEIRVEDEGPFQKYINNDSAKPLCFFRKEDRNRADFLAFMQHAQYFVTKKRVFVSDFQGGRTLLTDPQLVTKRELGAIFASGNIPEAHEEFERDHQCNKFCVFFRIPRNYDQYGDDLGALSHEAPLFLPAPHSEPPTAGDLERSVAMSISKTSRS</sequence>
<dbReference type="Proteomes" id="UP000790377">
    <property type="component" value="Unassembled WGS sequence"/>
</dbReference>
<proteinExistence type="predicted"/>
<evidence type="ECO:0000313" key="2">
    <source>
        <dbReference type="Proteomes" id="UP000790377"/>
    </source>
</evidence>
<reference evidence="1" key="1">
    <citation type="journal article" date="2021" name="New Phytol.">
        <title>Evolutionary innovations through gain and loss of genes in the ectomycorrhizal Boletales.</title>
        <authorList>
            <person name="Wu G."/>
            <person name="Miyauchi S."/>
            <person name="Morin E."/>
            <person name="Kuo A."/>
            <person name="Drula E."/>
            <person name="Varga T."/>
            <person name="Kohler A."/>
            <person name="Feng B."/>
            <person name="Cao Y."/>
            <person name="Lipzen A."/>
            <person name="Daum C."/>
            <person name="Hundley H."/>
            <person name="Pangilinan J."/>
            <person name="Johnson J."/>
            <person name="Barry K."/>
            <person name="LaButti K."/>
            <person name="Ng V."/>
            <person name="Ahrendt S."/>
            <person name="Min B."/>
            <person name="Choi I.G."/>
            <person name="Park H."/>
            <person name="Plett J.M."/>
            <person name="Magnuson J."/>
            <person name="Spatafora J.W."/>
            <person name="Nagy L.G."/>
            <person name="Henrissat B."/>
            <person name="Grigoriev I.V."/>
            <person name="Yang Z.L."/>
            <person name="Xu J."/>
            <person name="Martin F.M."/>
        </authorList>
    </citation>
    <scope>NUCLEOTIDE SEQUENCE</scope>
    <source>
        <strain evidence="1">ATCC 28755</strain>
    </source>
</reference>